<evidence type="ECO:0000313" key="9">
    <source>
        <dbReference type="Proteomes" id="UP000034883"/>
    </source>
</evidence>
<dbReference type="Proteomes" id="UP000034883">
    <property type="component" value="Chromosome"/>
</dbReference>
<dbReference type="KEGG" id="samy:DB32_003109"/>
<evidence type="ECO:0000256" key="2">
    <source>
        <dbReference type="ARBA" id="ARBA00022980"/>
    </source>
</evidence>
<feature type="region of interest" description="Disordered" evidence="7">
    <location>
        <begin position="103"/>
        <end position="134"/>
    </location>
</feature>
<dbReference type="SUPFAM" id="SSF54211">
    <property type="entry name" value="Ribosomal protein S5 domain 2-like"/>
    <property type="match status" value="1"/>
</dbReference>
<dbReference type="PANTHER" id="PTHR21569:SF1">
    <property type="entry name" value="SMALL RIBOSOMAL SUBUNIT PROTEIN US9M"/>
    <property type="match status" value="1"/>
</dbReference>
<evidence type="ECO:0000256" key="7">
    <source>
        <dbReference type="SAM" id="MobiDB-lite"/>
    </source>
</evidence>
<dbReference type="GO" id="GO:0006412">
    <property type="term" value="P:translation"/>
    <property type="evidence" value="ECO:0007669"/>
    <property type="project" value="UniProtKB-UniRule"/>
</dbReference>
<keyword evidence="9" id="KW-1185">Reference proteome</keyword>
<dbReference type="STRING" id="927083.DB32_003109"/>
<keyword evidence="3 5" id="KW-0687">Ribonucleoprotein</keyword>
<dbReference type="InterPro" id="IPR020574">
    <property type="entry name" value="Ribosomal_uS9_CS"/>
</dbReference>
<dbReference type="InterPro" id="IPR023035">
    <property type="entry name" value="Ribosomal_uS9_bac/plastid"/>
</dbReference>
<dbReference type="PROSITE" id="PS00360">
    <property type="entry name" value="RIBOSOMAL_S9"/>
    <property type="match status" value="1"/>
</dbReference>
<feature type="compositionally biased region" description="Basic residues" evidence="7">
    <location>
        <begin position="120"/>
        <end position="134"/>
    </location>
</feature>
<dbReference type="InterPro" id="IPR000754">
    <property type="entry name" value="Ribosomal_uS9"/>
</dbReference>
<dbReference type="EMBL" id="CP011125">
    <property type="protein sequence ID" value="AKF05960.1"/>
    <property type="molecule type" value="Genomic_DNA"/>
</dbReference>
<proteinExistence type="inferred from homology"/>
<dbReference type="GO" id="GO:0003723">
    <property type="term" value="F:RNA binding"/>
    <property type="evidence" value="ECO:0007669"/>
    <property type="project" value="TreeGrafter"/>
</dbReference>
<dbReference type="GO" id="GO:0022627">
    <property type="term" value="C:cytosolic small ribosomal subunit"/>
    <property type="evidence" value="ECO:0007669"/>
    <property type="project" value="TreeGrafter"/>
</dbReference>
<evidence type="ECO:0000256" key="3">
    <source>
        <dbReference type="ARBA" id="ARBA00023274"/>
    </source>
</evidence>
<accession>A0A0F6YHQ3</accession>
<dbReference type="GO" id="GO:0003735">
    <property type="term" value="F:structural constituent of ribosome"/>
    <property type="evidence" value="ECO:0007669"/>
    <property type="project" value="InterPro"/>
</dbReference>
<evidence type="ECO:0000313" key="8">
    <source>
        <dbReference type="EMBL" id="AKF05960.1"/>
    </source>
</evidence>
<dbReference type="InterPro" id="IPR014721">
    <property type="entry name" value="Ribsml_uS5_D2-typ_fold_subgr"/>
</dbReference>
<dbReference type="RefSeq" id="WP_053233174.1">
    <property type="nucleotide sequence ID" value="NZ_CP011125.1"/>
</dbReference>
<dbReference type="NCBIfam" id="NF001099">
    <property type="entry name" value="PRK00132.1"/>
    <property type="match status" value="1"/>
</dbReference>
<dbReference type="InterPro" id="IPR020568">
    <property type="entry name" value="Ribosomal_Su5_D2-typ_SF"/>
</dbReference>
<evidence type="ECO:0000256" key="5">
    <source>
        <dbReference type="HAMAP-Rule" id="MF_00532"/>
    </source>
</evidence>
<dbReference type="Pfam" id="PF00380">
    <property type="entry name" value="Ribosomal_S9"/>
    <property type="match status" value="1"/>
</dbReference>
<dbReference type="FunFam" id="3.30.230.10:FF:000001">
    <property type="entry name" value="30S ribosomal protein S9"/>
    <property type="match status" value="1"/>
</dbReference>
<dbReference type="AlphaFoldDB" id="A0A0F6YHQ3"/>
<reference evidence="8 9" key="1">
    <citation type="submission" date="2015-03" db="EMBL/GenBank/DDBJ databases">
        <title>Genome assembly of Sandaracinus amylolyticus DSM 53668.</title>
        <authorList>
            <person name="Sharma G."/>
            <person name="Subramanian S."/>
        </authorList>
    </citation>
    <scope>NUCLEOTIDE SEQUENCE [LARGE SCALE GENOMIC DNA]</scope>
    <source>
        <strain evidence="8 9">DSM 53668</strain>
    </source>
</reference>
<name>A0A0F6YHQ3_9BACT</name>
<evidence type="ECO:0000256" key="4">
    <source>
        <dbReference type="ARBA" id="ARBA00035259"/>
    </source>
</evidence>
<keyword evidence="2 5" id="KW-0689">Ribosomal protein</keyword>
<feature type="compositionally biased region" description="Basic and acidic residues" evidence="7">
    <location>
        <begin position="110"/>
        <end position="119"/>
    </location>
</feature>
<evidence type="ECO:0000256" key="1">
    <source>
        <dbReference type="ARBA" id="ARBA00005251"/>
    </source>
</evidence>
<organism evidence="8 9">
    <name type="scientific">Sandaracinus amylolyticus</name>
    <dbReference type="NCBI Taxonomy" id="927083"/>
    <lineage>
        <taxon>Bacteria</taxon>
        <taxon>Pseudomonadati</taxon>
        <taxon>Myxococcota</taxon>
        <taxon>Polyangia</taxon>
        <taxon>Polyangiales</taxon>
        <taxon>Sandaracinaceae</taxon>
        <taxon>Sandaracinus</taxon>
    </lineage>
</organism>
<dbReference type="OrthoDB" id="9803965at2"/>
<evidence type="ECO:0000256" key="6">
    <source>
        <dbReference type="RuleBase" id="RU003815"/>
    </source>
</evidence>
<protein>
    <recommendedName>
        <fullName evidence="4 5">Small ribosomal subunit protein uS9</fullName>
    </recommendedName>
</protein>
<dbReference type="HAMAP" id="MF_00532_B">
    <property type="entry name" value="Ribosomal_uS9_B"/>
    <property type="match status" value="1"/>
</dbReference>
<dbReference type="Gene3D" id="3.30.230.10">
    <property type="match status" value="1"/>
</dbReference>
<sequence>MPQALIHGRHYGTGKRKRAIARVFLKPGSGDITVNGRTLAEYFPRETSQMIARQAFEIIEKMSDYDVTATVCGGGVAAQAEAVRHGISRALLHVDGELRSPLKKAGLLTRDAREKERKKPGQPGARKKFQFSKR</sequence>
<gene>
    <name evidence="5" type="primary">rpsI</name>
    <name evidence="8" type="ORF">DB32_003109</name>
</gene>
<comment type="similarity">
    <text evidence="1 5 6">Belongs to the universal ribosomal protein uS9 family.</text>
</comment>
<dbReference type="PANTHER" id="PTHR21569">
    <property type="entry name" value="RIBOSOMAL PROTEIN S9"/>
    <property type="match status" value="1"/>
</dbReference>